<name>U5W4P2_9ACTN</name>
<feature type="transmembrane region" description="Helical" evidence="1">
    <location>
        <begin position="110"/>
        <end position="127"/>
    </location>
</feature>
<keyword evidence="1" id="KW-0472">Membrane</keyword>
<dbReference type="PATRIC" id="fig|1246995.3.peg.4757"/>
<feature type="transmembrane region" description="Helical" evidence="1">
    <location>
        <begin position="32"/>
        <end position="59"/>
    </location>
</feature>
<evidence type="ECO:0000313" key="2">
    <source>
        <dbReference type="EMBL" id="AGZ42965.1"/>
    </source>
</evidence>
<feature type="transmembrane region" description="Helical" evidence="1">
    <location>
        <begin position="71"/>
        <end position="90"/>
    </location>
</feature>
<dbReference type="HOGENOM" id="CLU_129901_2_0_11"/>
<keyword evidence="1" id="KW-1133">Transmembrane helix</keyword>
<gene>
    <name evidence="2" type="ORF">AFR_23475</name>
</gene>
<dbReference type="KEGG" id="afs:AFR_23475"/>
<keyword evidence="3" id="KW-1185">Reference proteome</keyword>
<reference evidence="2 3" key="1">
    <citation type="journal article" date="2014" name="J. Biotechnol.">
        <title>Complete genome sequence of the actinobacterium Actinoplanes friuliensis HAG 010964, producer of the lipopeptide antibiotic friulimycin.</title>
        <authorList>
            <person name="Ruckert C."/>
            <person name="Szczepanowski R."/>
            <person name="Albersmeier A."/>
            <person name="Goesmann A."/>
            <person name="Fischer N."/>
            <person name="Steinkamper A."/>
            <person name="Puhler A."/>
            <person name="Biener R."/>
            <person name="Schwartz D."/>
            <person name="Kalinowski J."/>
        </authorList>
    </citation>
    <scope>NUCLEOTIDE SEQUENCE [LARGE SCALE GENOMIC DNA]</scope>
    <source>
        <strain evidence="2 3">DSM 7358</strain>
    </source>
</reference>
<sequence length="134" mass="14032">MKTARITLIASGTLVMAYAVSGALTDKDVKFGALLFLVGVLVFHDALFLPLTIGAGELLGLLVPAGLRTPVRVAGVISLALTVVALPLVLGRGRVADNPSILPLNYGRGLLVIFAVIWVAAAVAVVVRRRRVRP</sequence>
<evidence type="ECO:0000256" key="1">
    <source>
        <dbReference type="SAM" id="Phobius"/>
    </source>
</evidence>
<dbReference type="EMBL" id="CP006272">
    <property type="protein sequence ID" value="AGZ42965.1"/>
    <property type="molecule type" value="Genomic_DNA"/>
</dbReference>
<dbReference type="eggNOG" id="ENOG5033H6B">
    <property type="taxonomic scope" value="Bacteria"/>
</dbReference>
<protein>
    <submittedName>
        <fullName evidence="2">Uncharacterized protein</fullName>
    </submittedName>
</protein>
<dbReference type="STRING" id="1246995.AFR_23475"/>
<dbReference type="OrthoDB" id="3483782at2"/>
<accession>U5W4P2</accession>
<organism evidence="2 3">
    <name type="scientific">Actinoplanes friuliensis DSM 7358</name>
    <dbReference type="NCBI Taxonomy" id="1246995"/>
    <lineage>
        <taxon>Bacteria</taxon>
        <taxon>Bacillati</taxon>
        <taxon>Actinomycetota</taxon>
        <taxon>Actinomycetes</taxon>
        <taxon>Micromonosporales</taxon>
        <taxon>Micromonosporaceae</taxon>
        <taxon>Actinoplanes</taxon>
    </lineage>
</organism>
<dbReference type="Proteomes" id="UP000017746">
    <property type="component" value="Chromosome"/>
</dbReference>
<dbReference type="AlphaFoldDB" id="U5W4P2"/>
<proteinExistence type="predicted"/>
<dbReference type="RefSeq" id="WP_023363556.1">
    <property type="nucleotide sequence ID" value="NC_022657.1"/>
</dbReference>
<keyword evidence="1" id="KW-0812">Transmembrane</keyword>
<evidence type="ECO:0000313" key="3">
    <source>
        <dbReference type="Proteomes" id="UP000017746"/>
    </source>
</evidence>